<dbReference type="Pfam" id="PF00589">
    <property type="entry name" value="Phage_integrase"/>
    <property type="match status" value="1"/>
</dbReference>
<dbReference type="GO" id="GO:0003677">
    <property type="term" value="F:DNA binding"/>
    <property type="evidence" value="ECO:0007669"/>
    <property type="project" value="UniProtKB-UniRule"/>
</dbReference>
<evidence type="ECO:0000256" key="7">
    <source>
        <dbReference type="ARBA" id="ARBA00023172"/>
    </source>
</evidence>
<dbReference type="InterPro" id="IPR013762">
    <property type="entry name" value="Integrase-like_cat_sf"/>
</dbReference>
<keyword evidence="5" id="KW-0229">DNA integration</keyword>
<protein>
    <recommendedName>
        <fullName evidence="2">Integrase</fullName>
    </recommendedName>
</protein>
<dbReference type="CDD" id="cd01185">
    <property type="entry name" value="INTN1_C_like"/>
    <property type="match status" value="1"/>
</dbReference>
<keyword evidence="8" id="KW-1160">Virus entry into host cell</keyword>
<dbReference type="GO" id="GO:0016787">
    <property type="term" value="F:hydrolase activity"/>
    <property type="evidence" value="ECO:0007669"/>
    <property type="project" value="UniProtKB-KW"/>
</dbReference>
<evidence type="ECO:0000256" key="6">
    <source>
        <dbReference type="ARBA" id="ARBA00023125"/>
    </source>
</evidence>
<dbReference type="Gene3D" id="1.10.150.130">
    <property type="match status" value="1"/>
</dbReference>
<dbReference type="GO" id="GO:0016740">
    <property type="term" value="F:transferase activity"/>
    <property type="evidence" value="ECO:0007669"/>
    <property type="project" value="UniProtKB-KW"/>
</dbReference>
<evidence type="ECO:0000256" key="2">
    <source>
        <dbReference type="ARBA" id="ARBA00016082"/>
    </source>
</evidence>
<evidence type="ECO:0000256" key="9">
    <source>
        <dbReference type="PROSITE-ProRule" id="PRU01248"/>
    </source>
</evidence>
<keyword evidence="6 9" id="KW-0238">DNA-binding</keyword>
<comment type="similarity">
    <text evidence="1">Belongs to the 'phage' integrase family.</text>
</comment>
<feature type="domain" description="Core-binding (CB)" evidence="11">
    <location>
        <begin position="136"/>
        <end position="230"/>
    </location>
</feature>
<dbReference type="InterPro" id="IPR011010">
    <property type="entry name" value="DNA_brk_join_enz"/>
</dbReference>
<evidence type="ECO:0000256" key="1">
    <source>
        <dbReference type="ARBA" id="ARBA00008857"/>
    </source>
</evidence>
<evidence type="ECO:0000256" key="8">
    <source>
        <dbReference type="ARBA" id="ARBA00023195"/>
    </source>
</evidence>
<sequence length="454" mass="52934">MPYKFPIFVPKIKPNRMATFSYRIRTTRKGILTKVLIRFNVDRHTSFYADTQYLVLSDAWDDKKQTVKSRFTFTDDFTEQQGRELTKNLSELRSHILGEIAKDPEHAMTKTRLEKIIYSFHHPRSLTTGRRVRTRESLGDYIARFTREMEEGTRLNIHKLRYGPSTIKNYKGFVVQFDEYCKAKRKQFDFADIDLKFYDDFVAWFTAKNYSVNTIGRHVKELKIIMRAAREEGLHDNGAIESRKFRVLTADVENIYLTESEIRAIAALDLSKNRHKDVARDIFLVGCYTAQRFSDYSTINEGNIRTLENGQQVIDLKQQKTGNHVVIPVRPELQAILEKYDNRLPRTYEQKVNYLIKEIAREAGITEKVEVSYIENGEKKSRLVEKCDLVKTHTARRSGATNMYLAGIPTIAIMKVTGHKTEREFMKYIKITEEQTALELMSHPYFSGASNTTR</sequence>
<dbReference type="InterPro" id="IPR010998">
    <property type="entry name" value="Integrase_recombinase_N"/>
</dbReference>
<name>A0A8S5S370_9CAUD</name>
<dbReference type="GO" id="GO:0075713">
    <property type="term" value="P:establishment of integrated proviral latency"/>
    <property type="evidence" value="ECO:0007669"/>
    <property type="project" value="UniProtKB-KW"/>
</dbReference>
<dbReference type="InterPro" id="IPR002104">
    <property type="entry name" value="Integrase_catalytic"/>
</dbReference>
<evidence type="ECO:0000256" key="5">
    <source>
        <dbReference type="ARBA" id="ARBA00022908"/>
    </source>
</evidence>
<proteinExistence type="inferred from homology"/>
<evidence type="ECO:0000313" key="12">
    <source>
        <dbReference type="EMBL" id="DAF45393.1"/>
    </source>
</evidence>
<evidence type="ECO:0000256" key="4">
    <source>
        <dbReference type="ARBA" id="ARBA00022801"/>
    </source>
</evidence>
<dbReference type="PANTHER" id="PTHR30349">
    <property type="entry name" value="PHAGE INTEGRASE-RELATED"/>
    <property type="match status" value="1"/>
</dbReference>
<organism evidence="12">
    <name type="scientific">Siphoviridae sp. ctBLh2</name>
    <dbReference type="NCBI Taxonomy" id="2827803"/>
    <lineage>
        <taxon>Viruses</taxon>
        <taxon>Duplodnaviria</taxon>
        <taxon>Heunggongvirae</taxon>
        <taxon>Uroviricota</taxon>
        <taxon>Caudoviricetes</taxon>
    </lineage>
</organism>
<dbReference type="SUPFAM" id="SSF56349">
    <property type="entry name" value="DNA breaking-rejoining enzymes"/>
    <property type="match status" value="1"/>
</dbReference>
<reference evidence="12" key="1">
    <citation type="journal article" date="2021" name="Proc. Natl. Acad. Sci. U.S.A.">
        <title>A Catalog of Tens of Thousands of Viruses from Human Metagenomes Reveals Hidden Associations with Chronic Diseases.</title>
        <authorList>
            <person name="Tisza M.J."/>
            <person name="Buck C.B."/>
        </authorList>
    </citation>
    <scope>NUCLEOTIDE SEQUENCE</scope>
    <source>
        <strain evidence="12">CtBLh2</strain>
    </source>
</reference>
<dbReference type="GO" id="GO:0015074">
    <property type="term" value="P:DNA integration"/>
    <property type="evidence" value="ECO:0007669"/>
    <property type="project" value="UniProtKB-KW"/>
</dbReference>
<feature type="domain" description="Tyr recombinase" evidence="10">
    <location>
        <begin position="252"/>
        <end position="441"/>
    </location>
</feature>
<keyword evidence="4" id="KW-0378">Hydrolase</keyword>
<dbReference type="EMBL" id="BK032514">
    <property type="protein sequence ID" value="DAF45393.1"/>
    <property type="molecule type" value="Genomic_DNA"/>
</dbReference>
<dbReference type="InterPro" id="IPR050090">
    <property type="entry name" value="Tyrosine_recombinase_XerCD"/>
</dbReference>
<dbReference type="Gene3D" id="1.10.443.10">
    <property type="entry name" value="Intergrase catalytic core"/>
    <property type="match status" value="1"/>
</dbReference>
<dbReference type="InterPro" id="IPR025269">
    <property type="entry name" value="SAM-like_dom"/>
</dbReference>
<dbReference type="GO" id="GO:0006310">
    <property type="term" value="P:DNA recombination"/>
    <property type="evidence" value="ECO:0007669"/>
    <property type="project" value="UniProtKB-KW"/>
</dbReference>
<accession>A0A8S5S370</accession>
<keyword evidence="7" id="KW-0233">DNA recombination</keyword>
<dbReference type="InterPro" id="IPR044068">
    <property type="entry name" value="CB"/>
</dbReference>
<evidence type="ECO:0000256" key="3">
    <source>
        <dbReference type="ARBA" id="ARBA00022679"/>
    </source>
</evidence>
<evidence type="ECO:0000259" key="11">
    <source>
        <dbReference type="PROSITE" id="PS51900"/>
    </source>
</evidence>
<evidence type="ECO:0000259" key="10">
    <source>
        <dbReference type="PROSITE" id="PS51898"/>
    </source>
</evidence>
<dbReference type="Pfam" id="PF13102">
    <property type="entry name" value="Phage_int_SAM_5"/>
    <property type="match status" value="1"/>
</dbReference>
<dbReference type="PROSITE" id="PS51898">
    <property type="entry name" value="TYR_RECOMBINASE"/>
    <property type="match status" value="1"/>
</dbReference>
<dbReference type="GO" id="GO:0044826">
    <property type="term" value="P:viral genome integration into host DNA"/>
    <property type="evidence" value="ECO:0007669"/>
    <property type="project" value="UniProtKB-KW"/>
</dbReference>
<dbReference type="PANTHER" id="PTHR30349:SF64">
    <property type="entry name" value="PROPHAGE INTEGRASE INTD-RELATED"/>
    <property type="match status" value="1"/>
</dbReference>
<keyword evidence="8" id="KW-1179">Viral genome integration</keyword>
<dbReference type="PROSITE" id="PS51900">
    <property type="entry name" value="CB"/>
    <property type="match status" value="1"/>
</dbReference>
<keyword evidence="3" id="KW-0808">Transferase</keyword>